<evidence type="ECO:0000256" key="5">
    <source>
        <dbReference type="ARBA" id="ARBA00023136"/>
    </source>
</evidence>
<organism evidence="8 9">
    <name type="scientific">Massilia terrae</name>
    <dbReference type="NCBI Taxonomy" id="1811224"/>
    <lineage>
        <taxon>Bacteria</taxon>
        <taxon>Pseudomonadati</taxon>
        <taxon>Pseudomonadota</taxon>
        <taxon>Betaproteobacteria</taxon>
        <taxon>Burkholderiales</taxon>
        <taxon>Oxalobacteraceae</taxon>
        <taxon>Telluria group</taxon>
        <taxon>Massilia</taxon>
    </lineage>
</organism>
<feature type="domain" description="Copper resistance protein D" evidence="7">
    <location>
        <begin position="197"/>
        <end position="302"/>
    </location>
</feature>
<keyword evidence="2" id="KW-1003">Cell membrane</keyword>
<keyword evidence="5 6" id="KW-0472">Membrane</keyword>
<dbReference type="RefSeq" id="WP_258813762.1">
    <property type="nucleotide sequence ID" value="NZ_JANUGU010000009.1"/>
</dbReference>
<dbReference type="InterPro" id="IPR032694">
    <property type="entry name" value="CopC/D"/>
</dbReference>
<name>A0ABT2D2U1_9BURK</name>
<keyword evidence="3 6" id="KW-0812">Transmembrane</keyword>
<evidence type="ECO:0000256" key="4">
    <source>
        <dbReference type="ARBA" id="ARBA00022989"/>
    </source>
</evidence>
<gene>
    <name evidence="8" type="ORF">NX778_21045</name>
</gene>
<protein>
    <submittedName>
        <fullName evidence="8">CopD family protein</fullName>
    </submittedName>
</protein>
<reference evidence="8 9" key="1">
    <citation type="submission" date="2022-08" db="EMBL/GenBank/DDBJ databases">
        <title>Reclassification of Massilia species as members of the genera Telluria, Duganella, Pseudoduganella, Mokoshia gen. nov. and Zemynaea gen. nov. using orthogonal and non-orthogonal genome-based approaches.</title>
        <authorList>
            <person name="Bowman J.P."/>
        </authorList>
    </citation>
    <scope>NUCLEOTIDE SEQUENCE [LARGE SCALE GENOMIC DNA]</scope>
    <source>
        <strain evidence="8 9">JCM 31606</strain>
    </source>
</reference>
<evidence type="ECO:0000256" key="6">
    <source>
        <dbReference type="SAM" id="Phobius"/>
    </source>
</evidence>
<feature type="transmembrane region" description="Helical" evidence="6">
    <location>
        <begin position="194"/>
        <end position="218"/>
    </location>
</feature>
<evidence type="ECO:0000256" key="3">
    <source>
        <dbReference type="ARBA" id="ARBA00022692"/>
    </source>
</evidence>
<feature type="transmembrane region" description="Helical" evidence="6">
    <location>
        <begin position="95"/>
        <end position="115"/>
    </location>
</feature>
<evidence type="ECO:0000313" key="8">
    <source>
        <dbReference type="EMBL" id="MCS0660566.1"/>
    </source>
</evidence>
<feature type="transmembrane region" description="Helical" evidence="6">
    <location>
        <begin position="238"/>
        <end position="258"/>
    </location>
</feature>
<feature type="transmembrane region" description="Helical" evidence="6">
    <location>
        <begin position="158"/>
        <end position="182"/>
    </location>
</feature>
<feature type="transmembrane region" description="Helical" evidence="6">
    <location>
        <begin position="52"/>
        <end position="69"/>
    </location>
</feature>
<comment type="subcellular location">
    <subcellularLocation>
        <location evidence="1">Cell membrane</location>
        <topology evidence="1">Multi-pass membrane protein</topology>
    </subcellularLocation>
</comment>
<comment type="caution">
    <text evidence="8">The sequence shown here is derived from an EMBL/GenBank/DDBJ whole genome shotgun (WGS) entry which is preliminary data.</text>
</comment>
<dbReference type="PANTHER" id="PTHR34820">
    <property type="entry name" value="INNER MEMBRANE PROTEIN YEBZ"/>
    <property type="match status" value="1"/>
</dbReference>
<dbReference type="EMBL" id="JANUGU010000009">
    <property type="protein sequence ID" value="MCS0660566.1"/>
    <property type="molecule type" value="Genomic_DNA"/>
</dbReference>
<evidence type="ECO:0000256" key="2">
    <source>
        <dbReference type="ARBA" id="ARBA00022475"/>
    </source>
</evidence>
<keyword evidence="9" id="KW-1185">Reference proteome</keyword>
<dbReference type="PANTHER" id="PTHR34820:SF4">
    <property type="entry name" value="INNER MEMBRANE PROTEIN YEBZ"/>
    <property type="match status" value="1"/>
</dbReference>
<dbReference type="Proteomes" id="UP001204621">
    <property type="component" value="Unassembled WGS sequence"/>
</dbReference>
<evidence type="ECO:0000313" key="9">
    <source>
        <dbReference type="Proteomes" id="UP001204621"/>
    </source>
</evidence>
<evidence type="ECO:0000259" key="7">
    <source>
        <dbReference type="Pfam" id="PF05425"/>
    </source>
</evidence>
<feature type="transmembrane region" description="Helical" evidence="6">
    <location>
        <begin position="284"/>
        <end position="303"/>
    </location>
</feature>
<keyword evidence="4 6" id="KW-1133">Transmembrane helix</keyword>
<proteinExistence type="predicted"/>
<feature type="transmembrane region" description="Helical" evidence="6">
    <location>
        <begin position="122"/>
        <end position="138"/>
    </location>
</feature>
<feature type="transmembrane region" description="Helical" evidence="6">
    <location>
        <begin position="12"/>
        <end position="32"/>
    </location>
</feature>
<sequence length="312" mass="32702">MALDLQTTQRLVTALLNLGAAVLMGASVSRLWLGRDGSSWARTRREPVRKAAVIAGLLALAADVAWLWLESAAMAEVPVTEAASATWAMVSSSHLGFACCIGIAALVVATAGAFMRGTGGSGPTLLSLAALAVFWYARSMVSHASSDGDFSVRLLADWAHLGLISLWVGEVMVAGAITLRASANMAASDRRARAAYVASLSSSATFALTGIFVTGLYAVWRSIDGWANLIGNPYGNTLVVKMLMVGAAAALGGYNRFFVMPPWLARESAGDAAAEVFPVRFKRVLWIEAVVLLAVVVLAAWLASTSPPGEQM</sequence>
<accession>A0ABT2D2U1</accession>
<dbReference type="InterPro" id="IPR008457">
    <property type="entry name" value="Cu-R_CopD_dom"/>
</dbReference>
<evidence type="ECO:0000256" key="1">
    <source>
        <dbReference type="ARBA" id="ARBA00004651"/>
    </source>
</evidence>
<dbReference type="Pfam" id="PF05425">
    <property type="entry name" value="CopD"/>
    <property type="match status" value="1"/>
</dbReference>